<dbReference type="PANTHER" id="PTHR11802:SF3">
    <property type="entry name" value="RETINOID-INDUCIBLE SERINE CARBOXYPEPTIDASE"/>
    <property type="match status" value="1"/>
</dbReference>
<dbReference type="InterPro" id="IPR018202">
    <property type="entry name" value="Ser_caboxypep_ser_AS"/>
</dbReference>
<evidence type="ECO:0000256" key="6">
    <source>
        <dbReference type="SAM" id="MobiDB-lite"/>
    </source>
</evidence>
<keyword evidence="1" id="KW-0121">Carboxypeptidase</keyword>
<dbReference type="Gene3D" id="3.40.50.1820">
    <property type="entry name" value="alpha/beta hydrolase"/>
    <property type="match status" value="1"/>
</dbReference>
<gene>
    <name evidence="8" type="ORF">MTR62_18735</name>
</gene>
<evidence type="ECO:0000256" key="3">
    <source>
        <dbReference type="ARBA" id="ARBA00022729"/>
    </source>
</evidence>
<dbReference type="PANTHER" id="PTHR11802">
    <property type="entry name" value="SERINE PROTEASE FAMILY S10 SERINE CARBOXYPEPTIDASE"/>
    <property type="match status" value="1"/>
</dbReference>
<keyword evidence="4" id="KW-0378">Hydrolase</keyword>
<evidence type="ECO:0000256" key="5">
    <source>
        <dbReference type="ARBA" id="ARBA00023180"/>
    </source>
</evidence>
<feature type="signal peptide" evidence="7">
    <location>
        <begin position="1"/>
        <end position="23"/>
    </location>
</feature>
<dbReference type="Proteomes" id="UP001162881">
    <property type="component" value="Unassembled WGS sequence"/>
</dbReference>
<accession>A0ABT0BJ11</accession>
<dbReference type="InterPro" id="IPR029058">
    <property type="entry name" value="AB_hydrolase_fold"/>
</dbReference>
<dbReference type="InterPro" id="IPR001563">
    <property type="entry name" value="Peptidase_S10"/>
</dbReference>
<evidence type="ECO:0000256" key="1">
    <source>
        <dbReference type="ARBA" id="ARBA00022645"/>
    </source>
</evidence>
<protein>
    <submittedName>
        <fullName evidence="8">Peptidase S10</fullName>
    </submittedName>
</protein>
<dbReference type="RefSeq" id="WP_244023809.1">
    <property type="nucleotide sequence ID" value="NZ_JALHLF010000134.1"/>
</dbReference>
<evidence type="ECO:0000313" key="8">
    <source>
        <dbReference type="EMBL" id="MCJ2184709.1"/>
    </source>
</evidence>
<evidence type="ECO:0000256" key="7">
    <source>
        <dbReference type="SAM" id="SignalP"/>
    </source>
</evidence>
<organism evidence="8 9">
    <name type="scientific">Novosphingobium organovorum</name>
    <dbReference type="NCBI Taxonomy" id="2930092"/>
    <lineage>
        <taxon>Bacteria</taxon>
        <taxon>Pseudomonadati</taxon>
        <taxon>Pseudomonadota</taxon>
        <taxon>Alphaproteobacteria</taxon>
        <taxon>Sphingomonadales</taxon>
        <taxon>Sphingomonadaceae</taxon>
        <taxon>Novosphingobium</taxon>
    </lineage>
</organism>
<dbReference type="PROSITE" id="PS00131">
    <property type="entry name" value="CARBOXYPEPT_SER_SER"/>
    <property type="match status" value="1"/>
</dbReference>
<keyword evidence="9" id="KW-1185">Reference proteome</keyword>
<proteinExistence type="predicted"/>
<sequence length="512" mass="55585">MRYITRAAFAALLLASASGPALHAADAPAKAGAKDTGQDAGKDKSAPDDALAPLPADKSITQTATIGGKLVKYTATVGTIPVKDAKGKLIGEVVYTAYTVPGASAEHRPVTFALNGGPGASSVYLNLGAIGPKRVAFGAQGDSPSDPAVLRDNPNSWLDFTDLVFIDPIGTGFSRTRTDEETTKKEFYSADADIHYLSRVIYDWLVKEGRLSSPKYLAGESYGGYRLPRLAYYLQTQIGVGINGMTLVSPYLDPAAIGDETALSPLPWMINYPAMAAGHLEREGLPLNETTMGPIEQYLRTQFVADFLAGPKNKEATDRLSAKVAEFTGLDPALVRRMNGRVDIETYLREIHRSQGLVGSIYDSNYTAYDPFPASADQRYSDPLLTTLIAPTTSAMVDFVTRQVGWKIDARYNALSFAVNAAWDRDNTDSPVTDLRKAISIDPKMTVDIVHGWDDLSCPYFTSELIIDQMPTFGQDDRVHLHRYPGGHMFYSRSDSGAALRRDIMATYAKAP</sequence>
<keyword evidence="2" id="KW-0645">Protease</keyword>
<evidence type="ECO:0000256" key="2">
    <source>
        <dbReference type="ARBA" id="ARBA00022670"/>
    </source>
</evidence>
<dbReference type="Pfam" id="PF00450">
    <property type="entry name" value="Peptidase_S10"/>
    <property type="match status" value="1"/>
</dbReference>
<dbReference type="SUPFAM" id="SSF53474">
    <property type="entry name" value="alpha/beta-Hydrolases"/>
    <property type="match status" value="1"/>
</dbReference>
<keyword evidence="3 7" id="KW-0732">Signal</keyword>
<keyword evidence="5" id="KW-0325">Glycoprotein</keyword>
<evidence type="ECO:0000256" key="4">
    <source>
        <dbReference type="ARBA" id="ARBA00022801"/>
    </source>
</evidence>
<feature type="chain" id="PRO_5045759014" evidence="7">
    <location>
        <begin position="24"/>
        <end position="512"/>
    </location>
</feature>
<dbReference type="EMBL" id="JALHLF010000134">
    <property type="protein sequence ID" value="MCJ2184709.1"/>
    <property type="molecule type" value="Genomic_DNA"/>
</dbReference>
<reference evidence="8" key="1">
    <citation type="submission" date="2022-03" db="EMBL/GenBank/DDBJ databases">
        <title>Identification of a novel bacterium isolated from mangrove sediments.</title>
        <authorList>
            <person name="Pan X."/>
        </authorList>
    </citation>
    <scope>NUCLEOTIDE SEQUENCE</scope>
    <source>
        <strain evidence="8">B1949</strain>
    </source>
</reference>
<comment type="caution">
    <text evidence="8">The sequence shown here is derived from an EMBL/GenBank/DDBJ whole genome shotgun (WGS) entry which is preliminary data.</text>
</comment>
<feature type="compositionally biased region" description="Basic and acidic residues" evidence="6">
    <location>
        <begin position="32"/>
        <end position="47"/>
    </location>
</feature>
<feature type="region of interest" description="Disordered" evidence="6">
    <location>
        <begin position="28"/>
        <end position="54"/>
    </location>
</feature>
<name>A0ABT0BJ11_9SPHN</name>
<evidence type="ECO:0000313" key="9">
    <source>
        <dbReference type="Proteomes" id="UP001162881"/>
    </source>
</evidence>